<dbReference type="RefSeq" id="WP_135870097.1">
    <property type="nucleotide sequence ID" value="NZ_SRSC01000002.1"/>
</dbReference>
<dbReference type="EMBL" id="SRSC01000002">
    <property type="protein sequence ID" value="TGU72622.1"/>
    <property type="molecule type" value="Genomic_DNA"/>
</dbReference>
<dbReference type="InterPro" id="IPR029471">
    <property type="entry name" value="HNH_5"/>
</dbReference>
<dbReference type="PANTHER" id="PTHR33877">
    <property type="entry name" value="SLL1193 PROTEIN"/>
    <property type="match status" value="1"/>
</dbReference>
<feature type="domain" description="HNH nuclease" evidence="1">
    <location>
        <begin position="27"/>
        <end position="78"/>
    </location>
</feature>
<dbReference type="AlphaFoldDB" id="A0A4V3NZR3"/>
<dbReference type="Pfam" id="PF14279">
    <property type="entry name" value="HNH_5"/>
    <property type="match status" value="1"/>
</dbReference>
<sequence>MDYFIIEISEEEIRREREKGRELRRTQWWKNRVAKGVCHWCRGRFYPDQLSMDHIVPVIRGGKSARGNVVPCCKECNNKKKHMLPIEWQEYLEQMGTGEGEPSRGE</sequence>
<dbReference type="InterPro" id="IPR052892">
    <property type="entry name" value="NA-targeting_endonuclease"/>
</dbReference>
<reference evidence="2 3" key="1">
    <citation type="submission" date="2019-04" db="EMBL/GenBank/DDBJ databases">
        <title>Geobacter oryzae sp. nov., ferric-reducing bacteria isolated from paddy soil.</title>
        <authorList>
            <person name="Xu Z."/>
            <person name="Masuda Y."/>
            <person name="Itoh H."/>
            <person name="Senoo K."/>
        </authorList>
    </citation>
    <scope>NUCLEOTIDE SEQUENCE [LARGE SCALE GENOMIC DNA]</scope>
    <source>
        <strain evidence="2 3">Red111</strain>
    </source>
</reference>
<keyword evidence="2" id="KW-0255">Endonuclease</keyword>
<dbReference type="CDD" id="cd00085">
    <property type="entry name" value="HNHc"/>
    <property type="match status" value="1"/>
</dbReference>
<dbReference type="InterPro" id="IPR003615">
    <property type="entry name" value="HNH_nuc"/>
</dbReference>
<dbReference type="Gene3D" id="1.10.30.50">
    <property type="match status" value="1"/>
</dbReference>
<evidence type="ECO:0000259" key="1">
    <source>
        <dbReference type="SMART" id="SM00507"/>
    </source>
</evidence>
<protein>
    <submittedName>
        <fullName evidence="2">HNH endonuclease</fullName>
    </submittedName>
</protein>
<comment type="caution">
    <text evidence="2">The sequence shown here is derived from an EMBL/GenBank/DDBJ whole genome shotgun (WGS) entry which is preliminary data.</text>
</comment>
<keyword evidence="2" id="KW-0378">Hydrolase</keyword>
<name>A0A4V3NZR3_9BACT</name>
<organism evidence="2 3">
    <name type="scientific">Geomonas terrae</name>
    <dbReference type="NCBI Taxonomy" id="2562681"/>
    <lineage>
        <taxon>Bacteria</taxon>
        <taxon>Pseudomonadati</taxon>
        <taxon>Thermodesulfobacteriota</taxon>
        <taxon>Desulfuromonadia</taxon>
        <taxon>Geobacterales</taxon>
        <taxon>Geobacteraceae</taxon>
        <taxon>Geomonas</taxon>
    </lineage>
</organism>
<evidence type="ECO:0000313" key="2">
    <source>
        <dbReference type="EMBL" id="TGU72622.1"/>
    </source>
</evidence>
<dbReference type="GO" id="GO:0004519">
    <property type="term" value="F:endonuclease activity"/>
    <property type="evidence" value="ECO:0007669"/>
    <property type="project" value="UniProtKB-KW"/>
</dbReference>
<gene>
    <name evidence="2" type="ORF">E4633_09995</name>
</gene>
<evidence type="ECO:0000313" key="3">
    <source>
        <dbReference type="Proteomes" id="UP000306416"/>
    </source>
</evidence>
<proteinExistence type="predicted"/>
<accession>A0A4V3NZR3</accession>
<keyword evidence="3" id="KW-1185">Reference proteome</keyword>
<dbReference type="SMART" id="SM00507">
    <property type="entry name" value="HNHc"/>
    <property type="match status" value="1"/>
</dbReference>
<dbReference type="PANTHER" id="PTHR33877:SF1">
    <property type="entry name" value="TYPE IV METHYL-DIRECTED RESTRICTION ENZYME ECOKMCRA"/>
    <property type="match status" value="1"/>
</dbReference>
<dbReference type="Proteomes" id="UP000306416">
    <property type="component" value="Unassembled WGS sequence"/>
</dbReference>
<keyword evidence="2" id="KW-0540">Nuclease</keyword>